<evidence type="ECO:0000313" key="1">
    <source>
        <dbReference type="EMBL" id="MCI54905.1"/>
    </source>
</evidence>
<name>A0A392T3L7_9FABA</name>
<reference evidence="1 2" key="1">
    <citation type="journal article" date="2018" name="Front. Plant Sci.">
        <title>Red Clover (Trifolium pratense) and Zigzag Clover (T. medium) - A Picture of Genomic Similarities and Differences.</title>
        <authorList>
            <person name="Dluhosova J."/>
            <person name="Istvanek J."/>
            <person name="Nedelnik J."/>
            <person name="Repkova J."/>
        </authorList>
    </citation>
    <scope>NUCLEOTIDE SEQUENCE [LARGE SCALE GENOMIC DNA]</scope>
    <source>
        <strain evidence="2">cv. 10/8</strain>
        <tissue evidence="1">Leaf</tissue>
    </source>
</reference>
<dbReference type="Proteomes" id="UP000265520">
    <property type="component" value="Unassembled WGS sequence"/>
</dbReference>
<sequence>MTAHYEEDMTITAIIAKLSESVLKKLCKTPSQSFGTIVCHTKKTTENPNTILKTRKETEET</sequence>
<organism evidence="1 2">
    <name type="scientific">Trifolium medium</name>
    <dbReference type="NCBI Taxonomy" id="97028"/>
    <lineage>
        <taxon>Eukaryota</taxon>
        <taxon>Viridiplantae</taxon>
        <taxon>Streptophyta</taxon>
        <taxon>Embryophyta</taxon>
        <taxon>Tracheophyta</taxon>
        <taxon>Spermatophyta</taxon>
        <taxon>Magnoliopsida</taxon>
        <taxon>eudicotyledons</taxon>
        <taxon>Gunneridae</taxon>
        <taxon>Pentapetalae</taxon>
        <taxon>rosids</taxon>
        <taxon>fabids</taxon>
        <taxon>Fabales</taxon>
        <taxon>Fabaceae</taxon>
        <taxon>Papilionoideae</taxon>
        <taxon>50 kb inversion clade</taxon>
        <taxon>NPAAA clade</taxon>
        <taxon>Hologalegina</taxon>
        <taxon>IRL clade</taxon>
        <taxon>Trifolieae</taxon>
        <taxon>Trifolium</taxon>
    </lineage>
</organism>
<proteinExistence type="predicted"/>
<dbReference type="AlphaFoldDB" id="A0A392T3L7"/>
<evidence type="ECO:0000313" key="2">
    <source>
        <dbReference type="Proteomes" id="UP000265520"/>
    </source>
</evidence>
<comment type="caution">
    <text evidence="1">The sequence shown here is derived from an EMBL/GenBank/DDBJ whole genome shotgun (WGS) entry which is preliminary data.</text>
</comment>
<keyword evidence="2" id="KW-1185">Reference proteome</keyword>
<dbReference type="EMBL" id="LXQA010487142">
    <property type="protein sequence ID" value="MCI54905.1"/>
    <property type="molecule type" value="Genomic_DNA"/>
</dbReference>
<accession>A0A392T3L7</accession>
<feature type="non-terminal residue" evidence="1">
    <location>
        <position position="61"/>
    </location>
</feature>
<protein>
    <submittedName>
        <fullName evidence="1">Uncharacterized protein</fullName>
    </submittedName>
</protein>